<dbReference type="EMBL" id="DF933830">
    <property type="protein sequence ID" value="GAM40039.1"/>
    <property type="molecule type" value="Genomic_DNA"/>
</dbReference>
<organism evidence="1 2">
    <name type="scientific">Talaromyces pinophilus</name>
    <name type="common">Penicillium pinophilum</name>
    <dbReference type="NCBI Taxonomy" id="128442"/>
    <lineage>
        <taxon>Eukaryota</taxon>
        <taxon>Fungi</taxon>
        <taxon>Dikarya</taxon>
        <taxon>Ascomycota</taxon>
        <taxon>Pezizomycotina</taxon>
        <taxon>Eurotiomycetes</taxon>
        <taxon>Eurotiomycetidae</taxon>
        <taxon>Eurotiales</taxon>
        <taxon>Trichocomaceae</taxon>
        <taxon>Talaromyces</taxon>
        <taxon>Talaromyces sect. Talaromyces</taxon>
    </lineage>
</organism>
<comment type="caution">
    <text evidence="1">The sequence shown here is derived from an EMBL/GenBank/DDBJ whole genome shotgun (WGS) entry which is preliminary data.</text>
</comment>
<dbReference type="AlphaFoldDB" id="A0A6V8HGU8"/>
<gene>
    <name evidence="1" type="ORF">TCE0_034r12074</name>
</gene>
<keyword evidence="2" id="KW-1185">Reference proteome</keyword>
<reference evidence="2" key="1">
    <citation type="journal article" date="2015" name="Genome Announc.">
        <title>Draft genome sequence of Talaromyces cellulolyticus strain Y-94, a source of lignocellulosic biomass-degrading enzymes.</title>
        <authorList>
            <person name="Fujii T."/>
            <person name="Koike H."/>
            <person name="Sawayama S."/>
            <person name="Yano S."/>
            <person name="Inoue H."/>
        </authorList>
    </citation>
    <scope>NUCLEOTIDE SEQUENCE [LARGE SCALE GENOMIC DNA]</scope>
    <source>
        <strain evidence="2">Y-94</strain>
    </source>
</reference>
<evidence type="ECO:0000313" key="2">
    <source>
        <dbReference type="Proteomes" id="UP000053095"/>
    </source>
</evidence>
<evidence type="ECO:0000313" key="1">
    <source>
        <dbReference type="EMBL" id="GAM40039.1"/>
    </source>
</evidence>
<name>A0A6V8HGU8_TALPI</name>
<proteinExistence type="predicted"/>
<sequence>MFRFEKAFLRAAANKNLFSTSLKKTRDLFELLKNHGGAFEVVDVDDRKSWVVYDHRSEEDRSDGYCWDHEKMSDSDPLVMMARVVLFAEQFTLQVPPVHCTLNKRAGEPPVIVHRGATRWYRIINIRGIAAIKDDEHDKPTGLQRSNCFDAIYYLIFGPDLLRTFIEAYHLHVDCRSRSEATNPFVSDWAPFHISWFRIGPGNRWPEFSRWRSGRLYGTTTSGDDRRMEEVAFTMCFNPFYKSRVGVSNNLETNVDCLKDPYFWYWSILVLTPPHFNTFRESSRDRRQDQSSMDRPAIQFDGHLATLGLIFAALRDAANSWEAIADYLAGLANQRDAIFAPDLYDRLLFDDDAFSRSRVYFWAIDSLERFIPVIAANIREWEIFWKPRKIFFSRPQSTVLSAGTQA</sequence>
<accession>A0A6V8HGU8</accession>
<protein>
    <submittedName>
        <fullName evidence="1">Uncharacterized protein</fullName>
    </submittedName>
</protein>
<dbReference type="Proteomes" id="UP000053095">
    <property type="component" value="Unassembled WGS sequence"/>
</dbReference>